<dbReference type="EMBL" id="CAJNOB010000035">
    <property type="protein sequence ID" value="CAF0701659.1"/>
    <property type="molecule type" value="Genomic_DNA"/>
</dbReference>
<keyword evidence="2" id="KW-1185">Reference proteome</keyword>
<protein>
    <submittedName>
        <fullName evidence="1">Uncharacterized protein</fullName>
    </submittedName>
</protein>
<organism evidence="1 2">
    <name type="scientific">Candidatus Methylacidithermus pantelleriae</name>
    <dbReference type="NCBI Taxonomy" id="2744239"/>
    <lineage>
        <taxon>Bacteria</taxon>
        <taxon>Pseudomonadati</taxon>
        <taxon>Verrucomicrobiota</taxon>
        <taxon>Methylacidiphilae</taxon>
        <taxon>Methylacidiphilales</taxon>
        <taxon>Methylacidiphilaceae</taxon>
        <taxon>Candidatus Methylacidithermus</taxon>
    </lineage>
</organism>
<sequence length="211" mass="22842">MKLISGQHATTSMSLLLQLLPYSSDVGERVDKPTSASSGKQPAAEIAEALGQSAEMVKLPHVANVKRLYDRPRRSRGLTNPGDLSTCVHVAVRPEMRVKTLETISQACPQTSPTQAGRAHGGSGIDVVEEGWQLPPRPAVPTVAHTRLRPFLRLGMCVRSCIRILATATSMAAPTTLLLALGFMCQTDRIFLSDSCRSFSLALWLPLEGKR</sequence>
<accession>A0A8J2BL00</accession>
<dbReference type="AlphaFoldDB" id="A0A8J2BL00"/>
<reference evidence="1" key="1">
    <citation type="submission" date="2021-02" db="EMBL/GenBank/DDBJ databases">
        <authorList>
            <person name="Cremers G."/>
            <person name="Picone N."/>
        </authorList>
    </citation>
    <scope>NUCLEOTIDE SEQUENCE</scope>
    <source>
        <strain evidence="1">PQ17</strain>
    </source>
</reference>
<evidence type="ECO:0000313" key="2">
    <source>
        <dbReference type="Proteomes" id="UP000663859"/>
    </source>
</evidence>
<evidence type="ECO:0000313" key="1">
    <source>
        <dbReference type="EMBL" id="CAF0701659.1"/>
    </source>
</evidence>
<proteinExistence type="predicted"/>
<comment type="caution">
    <text evidence="1">The sequence shown here is derived from an EMBL/GenBank/DDBJ whole genome shotgun (WGS) entry which is preliminary data.</text>
</comment>
<gene>
    <name evidence="1" type="ORF">MPNT_400004</name>
</gene>
<dbReference type="Proteomes" id="UP000663859">
    <property type="component" value="Unassembled WGS sequence"/>
</dbReference>
<name>A0A8J2BL00_9BACT</name>